<protein>
    <recommendedName>
        <fullName evidence="9">S-layer domain-containing protein</fullName>
    </recommendedName>
</protein>
<dbReference type="EMBL" id="LCLH01000003">
    <property type="protein sequence ID" value="KKU14227.1"/>
    <property type="molecule type" value="Genomic_DNA"/>
</dbReference>
<dbReference type="Pfam" id="PF18884">
    <property type="entry name" value="TSP3_bac"/>
    <property type="match status" value="3"/>
</dbReference>
<evidence type="ECO:0000256" key="3">
    <source>
        <dbReference type="ARBA" id="ARBA00022729"/>
    </source>
</evidence>
<keyword evidence="6" id="KW-0812">Transmembrane</keyword>
<accession>A0A0G1N1L5</accession>
<gene>
    <name evidence="7" type="ORF">UX20_C0003G0008</name>
</gene>
<dbReference type="AlphaFoldDB" id="A0A0G1N1L5"/>
<dbReference type="InterPro" id="IPR059100">
    <property type="entry name" value="TSP3_bac"/>
</dbReference>
<comment type="caution">
    <text evidence="7">The sequence shown here is derived from an EMBL/GenBank/DDBJ whole genome shotgun (WGS) entry which is preliminary data.</text>
</comment>
<dbReference type="SUPFAM" id="SSF103647">
    <property type="entry name" value="TSP type-3 repeat"/>
    <property type="match status" value="1"/>
</dbReference>
<dbReference type="InterPro" id="IPR053180">
    <property type="entry name" value="Ca-binding_acidic-repeat"/>
</dbReference>
<organism evidence="7 8">
    <name type="scientific">Candidatus Magasanikbacteria bacterium GW2011_GWC2_45_8</name>
    <dbReference type="NCBI Taxonomy" id="1619050"/>
    <lineage>
        <taxon>Bacteria</taxon>
        <taxon>Candidatus Magasanikiibacteriota</taxon>
    </lineage>
</organism>
<reference evidence="7 8" key="1">
    <citation type="journal article" date="2015" name="Nature">
        <title>rRNA introns, odd ribosomes, and small enigmatic genomes across a large radiation of phyla.</title>
        <authorList>
            <person name="Brown C.T."/>
            <person name="Hug L.A."/>
            <person name="Thomas B.C."/>
            <person name="Sharon I."/>
            <person name="Castelle C.J."/>
            <person name="Singh A."/>
            <person name="Wilkins M.J."/>
            <person name="Williams K.H."/>
            <person name="Banfield J.F."/>
        </authorList>
    </citation>
    <scope>NUCLEOTIDE SEQUENCE [LARGE SCALE GENOMIC DNA]</scope>
</reference>
<feature type="compositionally biased region" description="Polar residues" evidence="5">
    <location>
        <begin position="71"/>
        <end position="86"/>
    </location>
</feature>
<dbReference type="GO" id="GO:0005509">
    <property type="term" value="F:calcium ion binding"/>
    <property type="evidence" value="ECO:0007669"/>
    <property type="project" value="InterPro"/>
</dbReference>
<feature type="region of interest" description="Disordered" evidence="5">
    <location>
        <begin position="1"/>
        <end position="97"/>
    </location>
</feature>
<keyword evidence="3" id="KW-0732">Signal</keyword>
<evidence type="ECO:0000256" key="1">
    <source>
        <dbReference type="ARBA" id="ARBA00004613"/>
    </source>
</evidence>
<feature type="compositionally biased region" description="Low complexity" evidence="5">
    <location>
        <begin position="261"/>
        <end position="277"/>
    </location>
</feature>
<dbReference type="Proteomes" id="UP000034911">
    <property type="component" value="Unassembled WGS sequence"/>
</dbReference>
<sequence length="283" mass="28978">MFDQAPNNLPIEPEDILADGDGSSAISAGATGSVSSDVTQEAPPTALSAGRLRPATSPSSLPAQSASISSGANLSPARSFSASMSDNPRDTASEDMQSDVEISPPILNKRNLFIIAVVVLVVFIAGGAFWVWRSSTKRAATPSAASVPQAETPVAPAATLNENVPVSAPNVTATTTETVAQPPSPAVDADGDGLTDQQEIQYGTDPQKADTDGDDLTDYEEIFIWHTNPLNPDTDGDGYSDGQEVKNGFNPNGSGKLLNIPAAATSSSASSASAPTANPVEKP</sequence>
<feature type="region of interest" description="Disordered" evidence="5">
    <location>
        <begin position="175"/>
        <end position="214"/>
    </location>
</feature>
<keyword evidence="6" id="KW-0472">Membrane</keyword>
<dbReference type="PANTHER" id="PTHR37467">
    <property type="entry name" value="EXPORTED CALCIUM-BINDING GLYCOPROTEIN-RELATED"/>
    <property type="match status" value="1"/>
</dbReference>
<evidence type="ECO:0000256" key="4">
    <source>
        <dbReference type="ARBA" id="ARBA00022837"/>
    </source>
</evidence>
<dbReference type="STRING" id="1619050.UX20_C0003G0008"/>
<evidence type="ECO:0000256" key="6">
    <source>
        <dbReference type="SAM" id="Phobius"/>
    </source>
</evidence>
<dbReference type="InterPro" id="IPR028974">
    <property type="entry name" value="TSP_type-3_rpt"/>
</dbReference>
<feature type="compositionally biased region" description="Low complexity" evidence="5">
    <location>
        <begin position="54"/>
        <end position="70"/>
    </location>
</feature>
<name>A0A0G1N1L5_9BACT</name>
<comment type="subcellular location">
    <subcellularLocation>
        <location evidence="1">Secreted</location>
    </subcellularLocation>
</comment>
<feature type="region of interest" description="Disordered" evidence="5">
    <location>
        <begin position="228"/>
        <end position="283"/>
    </location>
</feature>
<evidence type="ECO:0000313" key="8">
    <source>
        <dbReference type="Proteomes" id="UP000034911"/>
    </source>
</evidence>
<evidence type="ECO:0008006" key="9">
    <source>
        <dbReference type="Google" id="ProtNLM"/>
    </source>
</evidence>
<keyword evidence="2" id="KW-0964">Secreted</keyword>
<evidence type="ECO:0000256" key="2">
    <source>
        <dbReference type="ARBA" id="ARBA00022525"/>
    </source>
</evidence>
<proteinExistence type="predicted"/>
<feature type="transmembrane region" description="Helical" evidence="6">
    <location>
        <begin position="112"/>
        <end position="132"/>
    </location>
</feature>
<keyword evidence="4" id="KW-0106">Calcium</keyword>
<evidence type="ECO:0000256" key="5">
    <source>
        <dbReference type="SAM" id="MobiDB-lite"/>
    </source>
</evidence>
<dbReference type="PANTHER" id="PTHR37467:SF1">
    <property type="entry name" value="EXPORTED CALCIUM-BINDING GLYCOPROTEIN"/>
    <property type="match status" value="1"/>
</dbReference>
<keyword evidence="6" id="KW-1133">Transmembrane helix</keyword>
<dbReference type="Gene3D" id="4.10.1080.10">
    <property type="entry name" value="TSP type-3 repeat"/>
    <property type="match status" value="1"/>
</dbReference>
<evidence type="ECO:0000313" key="7">
    <source>
        <dbReference type="EMBL" id="KKU14227.1"/>
    </source>
</evidence>
<feature type="compositionally biased region" description="Low complexity" evidence="5">
    <location>
        <begin position="19"/>
        <end position="36"/>
    </location>
</feature>